<accession>A0AAD8T547</accession>
<dbReference type="InterPro" id="IPR012337">
    <property type="entry name" value="RNaseH-like_sf"/>
</dbReference>
<organism evidence="5 6">
    <name type="scientific">Lolium multiflorum</name>
    <name type="common">Italian ryegrass</name>
    <name type="synonym">Lolium perenne subsp. multiflorum</name>
    <dbReference type="NCBI Taxonomy" id="4521"/>
    <lineage>
        <taxon>Eukaryota</taxon>
        <taxon>Viridiplantae</taxon>
        <taxon>Streptophyta</taxon>
        <taxon>Embryophyta</taxon>
        <taxon>Tracheophyta</taxon>
        <taxon>Spermatophyta</taxon>
        <taxon>Magnoliopsida</taxon>
        <taxon>Liliopsida</taxon>
        <taxon>Poales</taxon>
        <taxon>Poaceae</taxon>
        <taxon>BOP clade</taxon>
        <taxon>Pooideae</taxon>
        <taxon>Poodae</taxon>
        <taxon>Poeae</taxon>
        <taxon>Poeae Chloroplast Group 2 (Poeae type)</taxon>
        <taxon>Loliodinae</taxon>
        <taxon>Loliinae</taxon>
        <taxon>Lolium</taxon>
    </lineage>
</organism>
<evidence type="ECO:0000256" key="1">
    <source>
        <dbReference type="PROSITE-ProRule" id="PRU00047"/>
    </source>
</evidence>
<evidence type="ECO:0000259" key="3">
    <source>
        <dbReference type="PROSITE" id="PS50158"/>
    </source>
</evidence>
<dbReference type="InterPro" id="IPR001584">
    <property type="entry name" value="Integrase_cat-core"/>
</dbReference>
<comment type="caution">
    <text evidence="5">The sequence shown here is derived from an EMBL/GenBank/DDBJ whole genome shotgun (WGS) entry which is preliminary data.</text>
</comment>
<dbReference type="InterPro" id="IPR036875">
    <property type="entry name" value="Znf_CCHC_sf"/>
</dbReference>
<feature type="compositionally biased region" description="Pro residues" evidence="2">
    <location>
        <begin position="1327"/>
        <end position="1339"/>
    </location>
</feature>
<feature type="region of interest" description="Disordered" evidence="2">
    <location>
        <begin position="89"/>
        <end position="121"/>
    </location>
</feature>
<dbReference type="SUPFAM" id="SSF57756">
    <property type="entry name" value="Retrovirus zinc finger-like domains"/>
    <property type="match status" value="1"/>
</dbReference>
<reference evidence="5" key="1">
    <citation type="submission" date="2023-07" db="EMBL/GenBank/DDBJ databases">
        <title>A chromosome-level genome assembly of Lolium multiflorum.</title>
        <authorList>
            <person name="Chen Y."/>
            <person name="Copetti D."/>
            <person name="Kolliker R."/>
            <person name="Studer B."/>
        </authorList>
    </citation>
    <scope>NUCLEOTIDE SEQUENCE</scope>
    <source>
        <strain evidence="5">02402/16</strain>
        <tissue evidence="5">Leaf</tissue>
    </source>
</reference>
<keyword evidence="1" id="KW-0863">Zinc-finger</keyword>
<dbReference type="EMBL" id="JAUUTY010000003">
    <property type="protein sequence ID" value="KAK1669992.1"/>
    <property type="molecule type" value="Genomic_DNA"/>
</dbReference>
<sequence length="1367" mass="153863">MRTYLKECRERRRCRAILPADLREDSAYALNSYNWISYGTWEFEARCRAGYLGDVDYFVRELAAEENDNEKGEYDDDVDEDEGIEDDDAAEAGYKPSSDGHVQGGSNGHDDDGPAWDPETQPLDISEEEAIDIVMAKSELDQLAMWDGLAFLFRESSLARGRPTTPPATPTSATASSSPYLGFNSCSVELWEIIVHGYREPQDPIRLTSTEFYNRQFNASARDKIRSGINRKLLDQVNDIDSAKELWDRIIVLQEGTDLIQSALYETAKQEAHQFMIREGESVADAYARLGALRVRVKGLGVEKYNDGFEMNEAFIKSKVIAMIAVNQEDTNLALNLQIMTKSADLNSDDLVSYVQKDYEIEEDDEMTSTSDIATDFAFFAKKYKAKFPMLLNDKKKKRTCYNCDEDSHFANECPYEKRVDKPRFIKGVKPRLKPNPINDRYKKNKGRAFVGAEYLSDDEEKDEEKEAGVAGLAFSKPGSLFTYDYSKDYSTENDVGSSFMARITQDDDSDDSPSSTIVGSCLMARETKGYSSGGPKWVFDSGCTNHMTGGRGVLDQFIEDINKKSSITFGDNSKGKPYTPQQNGVVERKNRTIIEMARTMLSEFNSPHNFWGEAISTAVHYSNRLFLRPLHNKTPYELLTGNKPNVMYIHVFGCKCLVKNNKGKLGKFETRTIEGIFVGYAENSHAYRYYNRSTGTIEVSCDVVFLEDNGSQVEQVVPCVAGNDDDPSSAIKHMGIGHIRPMEVHNDDQDDGVDVSSTPQVEPSSTQAEPSSATQEPSSTQDESRSEEQEEDPHSTEQGHDDDQETSSTHDQAQVIPHDQALARDEFIDHEGTVRKIKAATRASDMKVDQVLGSWSGEPRGTVAKRGRTAENPPRRSSGRAPPAAHQTTDTGSSERRRTKSVGGKKKDKHAAHEDDEEVPAFNLVDAHRGDWREVRLVNPYRYEHRTYTGGDKFFWTKTQATLWHGFYDTQECMKNGAVVMPKAINPQELALHEATKYRFVVDTLKGMGLYDLVCLKPDDTQEDPTYCPLLVRQFHCTVYFHDDADRTMTWMTGREKYSCTYTQFCAALGCGGDRAPGYRIHTRSKMTRGDISFCYPTNPTAGPPTISGMYYSYLALAKLFRESLISKSGDTSVVRNYHLNLMYYCNPAKIRKIDGCDLIYCELKRAVMDRMTPNYAQYVQRLINYIVPAPLNILDEKVVMEPFRFPTLDGRPEVPSMMTTAERRSKEQHDPAASSSYSRRPQRGAARFFSSMWQMCKNTNDVAHQSLALNQETQRRQSEFMAARHAPVPPSGPEMESVVAPAWEMPPITDEMLQNFDFSMYAHGGPPPRTARAPSPPADDDDEDDGGAAARDDGESSYSVGHEFY</sequence>
<keyword evidence="1" id="KW-0479">Metal-binding</keyword>
<feature type="compositionally biased region" description="Low complexity" evidence="2">
    <location>
        <begin position="876"/>
        <end position="886"/>
    </location>
</feature>
<dbReference type="InterPro" id="IPR036397">
    <property type="entry name" value="RNaseH_sf"/>
</dbReference>
<protein>
    <submittedName>
        <fullName evidence="5">Uncharacterized protein</fullName>
    </submittedName>
</protein>
<dbReference type="InterPro" id="IPR039537">
    <property type="entry name" value="Retrotran_Ty1/copia-like"/>
</dbReference>
<evidence type="ECO:0000313" key="6">
    <source>
        <dbReference type="Proteomes" id="UP001231189"/>
    </source>
</evidence>
<feature type="region of interest" description="Disordered" evidence="2">
    <location>
        <begin position="743"/>
        <end position="813"/>
    </location>
</feature>
<dbReference type="PROSITE" id="PS50158">
    <property type="entry name" value="ZF_CCHC"/>
    <property type="match status" value="1"/>
</dbReference>
<dbReference type="PROSITE" id="PS50994">
    <property type="entry name" value="INTEGRASE"/>
    <property type="match status" value="1"/>
</dbReference>
<dbReference type="InterPro" id="IPR001878">
    <property type="entry name" value="Znf_CCHC"/>
</dbReference>
<feature type="compositionally biased region" description="Basic and acidic residues" evidence="2">
    <location>
        <begin position="1223"/>
        <end position="1232"/>
    </location>
</feature>
<name>A0AAD8T547_LOLMU</name>
<proteinExistence type="predicted"/>
<evidence type="ECO:0000256" key="2">
    <source>
        <dbReference type="SAM" id="MobiDB-lite"/>
    </source>
</evidence>
<dbReference type="SUPFAM" id="SSF53098">
    <property type="entry name" value="Ribonuclease H-like"/>
    <property type="match status" value="1"/>
</dbReference>
<dbReference type="Pfam" id="PF14223">
    <property type="entry name" value="Retrotran_gag_2"/>
    <property type="match status" value="1"/>
</dbReference>
<dbReference type="GO" id="GO:0008270">
    <property type="term" value="F:zinc ion binding"/>
    <property type="evidence" value="ECO:0007669"/>
    <property type="project" value="UniProtKB-KW"/>
</dbReference>
<dbReference type="Proteomes" id="UP001231189">
    <property type="component" value="Unassembled WGS sequence"/>
</dbReference>
<keyword evidence="1" id="KW-0862">Zinc</keyword>
<feature type="domain" description="CCHC-type" evidence="3">
    <location>
        <begin position="401"/>
        <end position="415"/>
    </location>
</feature>
<dbReference type="GO" id="GO:0003676">
    <property type="term" value="F:nucleic acid binding"/>
    <property type="evidence" value="ECO:0007669"/>
    <property type="project" value="InterPro"/>
</dbReference>
<feature type="compositionally biased region" description="Polar residues" evidence="2">
    <location>
        <begin position="756"/>
        <end position="778"/>
    </location>
</feature>
<dbReference type="InterPro" id="IPR057670">
    <property type="entry name" value="SH3_retrovirus"/>
</dbReference>
<dbReference type="GO" id="GO:0015074">
    <property type="term" value="P:DNA integration"/>
    <property type="evidence" value="ECO:0007669"/>
    <property type="project" value="InterPro"/>
</dbReference>
<gene>
    <name evidence="5" type="ORF">QYE76_058151</name>
</gene>
<feature type="domain" description="Integrase catalytic" evidence="4">
    <location>
        <begin position="576"/>
        <end position="644"/>
    </location>
</feature>
<dbReference type="PANTHER" id="PTHR42648">
    <property type="entry name" value="TRANSPOSASE, PUTATIVE-RELATED"/>
    <property type="match status" value="1"/>
</dbReference>
<evidence type="ECO:0000313" key="5">
    <source>
        <dbReference type="EMBL" id="KAK1669992.1"/>
    </source>
</evidence>
<dbReference type="PANTHER" id="PTHR42648:SF21">
    <property type="entry name" value="CYSTEINE-RICH RLK (RECEPTOR-LIKE PROTEIN KINASE) 8"/>
    <property type="match status" value="1"/>
</dbReference>
<evidence type="ECO:0000259" key="4">
    <source>
        <dbReference type="PROSITE" id="PS50994"/>
    </source>
</evidence>
<dbReference type="Gene3D" id="3.30.420.10">
    <property type="entry name" value="Ribonuclease H-like superfamily/Ribonuclease H"/>
    <property type="match status" value="1"/>
</dbReference>
<feature type="region of interest" description="Disordered" evidence="2">
    <location>
        <begin position="852"/>
        <end position="916"/>
    </location>
</feature>
<feature type="compositionally biased region" description="Basic residues" evidence="2">
    <location>
        <begin position="898"/>
        <end position="911"/>
    </location>
</feature>
<feature type="compositionally biased region" description="Basic and acidic residues" evidence="2">
    <location>
        <begin position="783"/>
        <end position="802"/>
    </location>
</feature>
<dbReference type="Pfam" id="PF25597">
    <property type="entry name" value="SH3_retrovirus"/>
    <property type="match status" value="1"/>
</dbReference>
<feature type="region of interest" description="Disordered" evidence="2">
    <location>
        <begin position="1322"/>
        <end position="1367"/>
    </location>
</feature>
<feature type="region of interest" description="Disordered" evidence="2">
    <location>
        <begin position="1213"/>
        <end position="1244"/>
    </location>
</feature>
<keyword evidence="6" id="KW-1185">Reference proteome</keyword>